<dbReference type="KEGG" id="boz:DBV39_15830"/>
<organism evidence="4 5">
    <name type="scientific">Orrella marina</name>
    <dbReference type="NCBI Taxonomy" id="2163011"/>
    <lineage>
        <taxon>Bacteria</taxon>
        <taxon>Pseudomonadati</taxon>
        <taxon>Pseudomonadota</taxon>
        <taxon>Betaproteobacteria</taxon>
        <taxon>Burkholderiales</taxon>
        <taxon>Alcaligenaceae</taxon>
        <taxon>Orrella</taxon>
    </lineage>
</organism>
<evidence type="ECO:0000313" key="5">
    <source>
        <dbReference type="Proteomes" id="UP000244571"/>
    </source>
</evidence>
<proteinExistence type="predicted"/>
<dbReference type="SMART" id="SM00448">
    <property type="entry name" value="REC"/>
    <property type="match status" value="1"/>
</dbReference>
<gene>
    <name evidence="4" type="ORF">DBV39_15830</name>
</gene>
<dbReference type="Pfam" id="PF00072">
    <property type="entry name" value="Response_reg"/>
    <property type="match status" value="1"/>
</dbReference>
<dbReference type="PROSITE" id="PS50110">
    <property type="entry name" value="RESPONSE_REGULATORY"/>
    <property type="match status" value="1"/>
</dbReference>
<dbReference type="PANTHER" id="PTHR45339">
    <property type="entry name" value="HYBRID SIGNAL TRANSDUCTION HISTIDINE KINASE J"/>
    <property type="match status" value="1"/>
</dbReference>
<dbReference type="OrthoDB" id="8570858at2"/>
<dbReference type="InterPro" id="IPR011006">
    <property type="entry name" value="CheY-like_superfamily"/>
</dbReference>
<keyword evidence="1 2" id="KW-0597">Phosphoprotein</keyword>
<dbReference type="SUPFAM" id="SSF52172">
    <property type="entry name" value="CheY-like"/>
    <property type="match status" value="1"/>
</dbReference>
<keyword evidence="5" id="KW-1185">Reference proteome</keyword>
<evidence type="ECO:0000256" key="1">
    <source>
        <dbReference type="ARBA" id="ARBA00022553"/>
    </source>
</evidence>
<dbReference type="AlphaFoldDB" id="A0A2R4XMC3"/>
<name>A0A2R4XMC3_9BURK</name>
<dbReference type="EMBL" id="CP028901">
    <property type="protein sequence ID" value="AWB34952.1"/>
    <property type="molecule type" value="Genomic_DNA"/>
</dbReference>
<dbReference type="Gene3D" id="3.40.50.2300">
    <property type="match status" value="1"/>
</dbReference>
<protein>
    <recommendedName>
        <fullName evidence="3">Response regulatory domain-containing protein</fullName>
    </recommendedName>
</protein>
<dbReference type="RefSeq" id="WP_108622362.1">
    <property type="nucleotide sequence ID" value="NZ_CP028901.1"/>
</dbReference>
<feature type="modified residue" description="4-aspartylphosphate" evidence="2">
    <location>
        <position position="57"/>
    </location>
</feature>
<reference evidence="4 5" key="1">
    <citation type="submission" date="2018-04" db="EMBL/GenBank/DDBJ databases">
        <title>Bordetella sp. HZ20 isolated from seawater.</title>
        <authorList>
            <person name="Sun C."/>
        </authorList>
    </citation>
    <scope>NUCLEOTIDE SEQUENCE [LARGE SCALE GENOMIC DNA]</scope>
    <source>
        <strain evidence="4 5">HZ20</strain>
    </source>
</reference>
<dbReference type="GO" id="GO:0000160">
    <property type="term" value="P:phosphorelay signal transduction system"/>
    <property type="evidence" value="ECO:0007669"/>
    <property type="project" value="InterPro"/>
</dbReference>
<dbReference type="InterPro" id="IPR001789">
    <property type="entry name" value="Sig_transdc_resp-reg_receiver"/>
</dbReference>
<accession>A0A2R4XMC3</accession>
<evidence type="ECO:0000259" key="3">
    <source>
        <dbReference type="PROSITE" id="PS50110"/>
    </source>
</evidence>
<sequence length="134" mass="15153">MGNAEHQIVVVEDNAINARLLGYQLAHLGFEQVQFFEEAAAALAWFKQNTCTMVLTDCQMRPMSGFELTQSLREYESGSDQHRRAIVIAVTAGAMPADLKRCLDCGMDDYLVKPVQIEALRQMLDKWLSRQDQT</sequence>
<dbReference type="PANTHER" id="PTHR45339:SF5">
    <property type="entry name" value="HISTIDINE KINASE"/>
    <property type="match status" value="1"/>
</dbReference>
<evidence type="ECO:0000313" key="4">
    <source>
        <dbReference type="EMBL" id="AWB34952.1"/>
    </source>
</evidence>
<dbReference type="CDD" id="cd17546">
    <property type="entry name" value="REC_hyHK_CKI1_RcsC-like"/>
    <property type="match status" value="1"/>
</dbReference>
<feature type="domain" description="Response regulatory" evidence="3">
    <location>
        <begin position="7"/>
        <end position="128"/>
    </location>
</feature>
<dbReference type="Proteomes" id="UP000244571">
    <property type="component" value="Chromosome"/>
</dbReference>
<evidence type="ECO:0000256" key="2">
    <source>
        <dbReference type="PROSITE-ProRule" id="PRU00169"/>
    </source>
</evidence>